<sequence length="285" mass="31649">MLRDLHSHTIASDGSLTPLELLKLAQERGVDELAITDHDSVESLDEALSLAEQFNLSIVPGVEISAAWGKKKEETVHIVGLQIDHKHNGLQQFLRAIQDKRRERALTMGKKLEAAGVKGAQPDVEYMVDSQPMVCRTHLAQYLLDLGVIKNFGDAFKKYLAKGGRAYVPDEWFDLEDATAMIRQAGGIPVLAHPTRYGMGSNKLKRLIEEFKAVGGLGIETCYPNIHPGQKNLLADWSKQFELYASQGSDFHSPDKPWALLGKFAPLPEHVVPVWTSSAWTKTQD</sequence>
<dbReference type="EMBL" id="BAAAFM010000001">
    <property type="protein sequence ID" value="GAA0198417.1"/>
    <property type="molecule type" value="Genomic_DNA"/>
</dbReference>
<dbReference type="InterPro" id="IPR004013">
    <property type="entry name" value="PHP_dom"/>
</dbReference>
<keyword evidence="3" id="KW-1185">Reference proteome</keyword>
<dbReference type="CDD" id="cd07438">
    <property type="entry name" value="PHP_HisPPase_AMP"/>
    <property type="match status" value="1"/>
</dbReference>
<dbReference type="InterPro" id="IPR052018">
    <property type="entry name" value="PHP_domain"/>
</dbReference>
<dbReference type="PANTHER" id="PTHR42924:SF3">
    <property type="entry name" value="POLYMERASE_HISTIDINOL PHOSPHATASE N-TERMINAL DOMAIN-CONTAINING PROTEIN"/>
    <property type="match status" value="1"/>
</dbReference>
<proteinExistence type="predicted"/>
<evidence type="ECO:0000313" key="2">
    <source>
        <dbReference type="EMBL" id="GAA0198417.1"/>
    </source>
</evidence>
<evidence type="ECO:0000313" key="3">
    <source>
        <dbReference type="Proteomes" id="UP001501221"/>
    </source>
</evidence>
<dbReference type="Gene3D" id="3.20.20.140">
    <property type="entry name" value="Metal-dependent hydrolases"/>
    <property type="match status" value="1"/>
</dbReference>
<gene>
    <name evidence="2" type="ORF">GCM10009123_02100</name>
</gene>
<dbReference type="InterPro" id="IPR003141">
    <property type="entry name" value="Pol/His_phosphatase_N"/>
</dbReference>
<protein>
    <submittedName>
        <fullName evidence="2">PHP domain-containing protein</fullName>
    </submittedName>
</protein>
<dbReference type="SUPFAM" id="SSF89550">
    <property type="entry name" value="PHP domain-like"/>
    <property type="match status" value="1"/>
</dbReference>
<evidence type="ECO:0000259" key="1">
    <source>
        <dbReference type="SMART" id="SM00481"/>
    </source>
</evidence>
<name>A0ABP3CE19_9GAMM</name>
<dbReference type="SMART" id="SM00481">
    <property type="entry name" value="POLIIIAc"/>
    <property type="match status" value="1"/>
</dbReference>
<feature type="domain" description="Polymerase/histidinol phosphatase N-terminal" evidence="1">
    <location>
        <begin position="3"/>
        <end position="68"/>
    </location>
</feature>
<dbReference type="Gene3D" id="1.10.150.650">
    <property type="match status" value="1"/>
</dbReference>
<comment type="caution">
    <text evidence="2">The sequence shown here is derived from an EMBL/GenBank/DDBJ whole genome shotgun (WGS) entry which is preliminary data.</text>
</comment>
<dbReference type="PANTHER" id="PTHR42924">
    <property type="entry name" value="EXONUCLEASE"/>
    <property type="match status" value="1"/>
</dbReference>
<dbReference type="InterPro" id="IPR016195">
    <property type="entry name" value="Pol/histidinol_Pase-like"/>
</dbReference>
<reference evidence="3" key="1">
    <citation type="journal article" date="2019" name="Int. J. Syst. Evol. Microbiol.">
        <title>The Global Catalogue of Microorganisms (GCM) 10K type strain sequencing project: providing services to taxonomists for standard genome sequencing and annotation.</title>
        <authorList>
            <consortium name="The Broad Institute Genomics Platform"/>
            <consortium name="The Broad Institute Genome Sequencing Center for Infectious Disease"/>
            <person name="Wu L."/>
            <person name="Ma J."/>
        </authorList>
    </citation>
    <scope>NUCLEOTIDE SEQUENCE [LARGE SCALE GENOMIC DNA]</scope>
    <source>
        <strain evidence="3">JCM 16211</strain>
    </source>
</reference>
<dbReference type="Proteomes" id="UP001501221">
    <property type="component" value="Unassembled WGS sequence"/>
</dbReference>
<organism evidence="2 3">
    <name type="scientific">Kangiella japonica</name>
    <dbReference type="NCBI Taxonomy" id="647384"/>
    <lineage>
        <taxon>Bacteria</taxon>
        <taxon>Pseudomonadati</taxon>
        <taxon>Pseudomonadota</taxon>
        <taxon>Gammaproteobacteria</taxon>
        <taxon>Kangiellales</taxon>
        <taxon>Kangiellaceae</taxon>
        <taxon>Kangiella</taxon>
    </lineage>
</organism>
<accession>A0ABP3CE19</accession>
<dbReference type="Pfam" id="PF02811">
    <property type="entry name" value="PHP"/>
    <property type="match status" value="1"/>
</dbReference>